<name>A0A9P6T8T6_9BASI</name>
<dbReference type="AlphaFoldDB" id="A0A9P6T8T6"/>
<proteinExistence type="predicted"/>
<keyword evidence="2" id="KW-0732">Signal</keyword>
<feature type="signal peptide" evidence="2">
    <location>
        <begin position="1"/>
        <end position="24"/>
    </location>
</feature>
<dbReference type="Proteomes" id="UP000886653">
    <property type="component" value="Unassembled WGS sequence"/>
</dbReference>
<comment type="caution">
    <text evidence="3">The sequence shown here is derived from an EMBL/GenBank/DDBJ whole genome shotgun (WGS) entry which is preliminary data.</text>
</comment>
<evidence type="ECO:0000256" key="2">
    <source>
        <dbReference type="SAM" id="SignalP"/>
    </source>
</evidence>
<accession>A0A9P6T8T6</accession>
<keyword evidence="4" id="KW-1185">Reference proteome</keyword>
<dbReference type="EMBL" id="MU167321">
    <property type="protein sequence ID" value="KAG0143346.1"/>
    <property type="molecule type" value="Genomic_DNA"/>
</dbReference>
<evidence type="ECO:0000256" key="1">
    <source>
        <dbReference type="SAM" id="MobiDB-lite"/>
    </source>
</evidence>
<feature type="chain" id="PRO_5040441401" evidence="2">
    <location>
        <begin position="25"/>
        <end position="806"/>
    </location>
</feature>
<evidence type="ECO:0000313" key="4">
    <source>
        <dbReference type="Proteomes" id="UP000886653"/>
    </source>
</evidence>
<reference evidence="3" key="1">
    <citation type="submission" date="2013-11" db="EMBL/GenBank/DDBJ databases">
        <title>Genome sequence of the fusiform rust pathogen reveals effectors for host alternation and coevolution with pine.</title>
        <authorList>
            <consortium name="DOE Joint Genome Institute"/>
            <person name="Smith K."/>
            <person name="Pendleton A."/>
            <person name="Kubisiak T."/>
            <person name="Anderson C."/>
            <person name="Salamov A."/>
            <person name="Aerts A."/>
            <person name="Riley R."/>
            <person name="Clum A."/>
            <person name="Lindquist E."/>
            <person name="Ence D."/>
            <person name="Campbell M."/>
            <person name="Kronenberg Z."/>
            <person name="Feau N."/>
            <person name="Dhillon B."/>
            <person name="Hamelin R."/>
            <person name="Burleigh J."/>
            <person name="Smith J."/>
            <person name="Yandell M."/>
            <person name="Nelson C."/>
            <person name="Grigoriev I."/>
            <person name="Davis J."/>
        </authorList>
    </citation>
    <scope>NUCLEOTIDE SEQUENCE</scope>
    <source>
        <strain evidence="3">G11</strain>
    </source>
</reference>
<organism evidence="3 4">
    <name type="scientific">Cronartium quercuum f. sp. fusiforme G11</name>
    <dbReference type="NCBI Taxonomy" id="708437"/>
    <lineage>
        <taxon>Eukaryota</taxon>
        <taxon>Fungi</taxon>
        <taxon>Dikarya</taxon>
        <taxon>Basidiomycota</taxon>
        <taxon>Pucciniomycotina</taxon>
        <taxon>Pucciniomycetes</taxon>
        <taxon>Pucciniales</taxon>
        <taxon>Coleosporiaceae</taxon>
        <taxon>Cronartium</taxon>
    </lineage>
</organism>
<evidence type="ECO:0000313" key="3">
    <source>
        <dbReference type="EMBL" id="KAG0143346.1"/>
    </source>
</evidence>
<protein>
    <submittedName>
        <fullName evidence="3">Uncharacterized protein</fullName>
    </submittedName>
</protein>
<gene>
    <name evidence="3" type="ORF">CROQUDRAFT_678624</name>
</gene>
<feature type="region of interest" description="Disordered" evidence="1">
    <location>
        <begin position="343"/>
        <end position="392"/>
    </location>
</feature>
<sequence length="806" mass="93519">MPWTKTKATMILLGSFWSFSTVFCSLERSFQASSRIHGLDEISGSYVEPESRLFNGNGVINTPQSRSPRIVEYQFGIVVPPGRQSHESDRVQESTALHDKITLNRWPYNYQVPGLIHQFNNLGEATQTPDNSSRKLKQILPSSISGKKRNHGNLIDTQEFYDTKRHEYLKSKDDQYDDTDGSELTELTLWPKSSAFIHSQGSERQKSVVPTFETQGHEYCLPHPAMIIKTSERALKNTGQPSSLSSGLQQHIRNQALQATGPHPSHPLDVPVDFPIREFVCSTLPEQFPCTSQSREPRDMNINFLRRNFQGIGSRDIFAPNNPLDPGILAGYLKEIQYRDQGGHGRNDALTSLDPLKGPRPVVSQKEPITTQESSEGRAKKPGSVVVPQNKLKNGQQRTQLYICLQNMAQNWKKCKMGKMEEVPMPINTITLNEPSTHTSTATQTPQIQDLPFYPEINFDQPYTRWHLTLTKTSWTFIRTSNFEKESSRLQQSLELYKLNQGRVVRLLARLWRVQEVAAKHLNRCEDKLDFQIVAFEFLASLILSQNFITYRLQKDHKHLTRKARNEYYKLFRFLHTSVRIQKTEDEVLLEVMYGSLKYWEKERKETILREIRREVLIQQISDQFLIPKDFRNPNKLQTMEMGEKTWSFEPPFPCTEQNWKEEINRLQLSMSSWGNKERERVKTLFLELWNAQGAIADYLEIPTRASELRVNAFECLASLILTDKASIIERQMNWIKPFSRIKNDYFRLSWYIQSTSCHKTLFKVLSDVIYSSLVYWRNNFGDRVFTNISKDAILSCIQHHLPRNM</sequence>